<sequence length="22" mass="2497">MSYSSIDLFNPHVSFCISCSRC</sequence>
<evidence type="ECO:0000313" key="1">
    <source>
        <dbReference type="Proteomes" id="UP000095283"/>
    </source>
</evidence>
<reference evidence="2" key="1">
    <citation type="submission" date="2016-11" db="UniProtKB">
        <authorList>
            <consortium name="WormBaseParasite"/>
        </authorList>
    </citation>
    <scope>IDENTIFICATION</scope>
</reference>
<dbReference type="Proteomes" id="UP000095283">
    <property type="component" value="Unplaced"/>
</dbReference>
<dbReference type="AlphaFoldDB" id="A0A1I7WFD9"/>
<protein>
    <submittedName>
        <fullName evidence="2">Uncharacterized protein</fullName>
    </submittedName>
</protein>
<name>A0A1I7WFD9_HETBA</name>
<accession>A0A1I7WFD9</accession>
<evidence type="ECO:0000313" key="2">
    <source>
        <dbReference type="WBParaSite" id="Hba_03698"/>
    </source>
</evidence>
<dbReference type="WBParaSite" id="Hba_03698">
    <property type="protein sequence ID" value="Hba_03698"/>
    <property type="gene ID" value="Hba_03698"/>
</dbReference>
<keyword evidence="1" id="KW-1185">Reference proteome</keyword>
<organism evidence="1 2">
    <name type="scientific">Heterorhabditis bacteriophora</name>
    <name type="common">Entomopathogenic nematode worm</name>
    <dbReference type="NCBI Taxonomy" id="37862"/>
    <lineage>
        <taxon>Eukaryota</taxon>
        <taxon>Metazoa</taxon>
        <taxon>Ecdysozoa</taxon>
        <taxon>Nematoda</taxon>
        <taxon>Chromadorea</taxon>
        <taxon>Rhabditida</taxon>
        <taxon>Rhabditina</taxon>
        <taxon>Rhabditomorpha</taxon>
        <taxon>Strongyloidea</taxon>
        <taxon>Heterorhabditidae</taxon>
        <taxon>Heterorhabditis</taxon>
    </lineage>
</organism>
<proteinExistence type="predicted"/>